<evidence type="ECO:0000313" key="1">
    <source>
        <dbReference type="EMBL" id="KAK0173782.1"/>
    </source>
</evidence>
<keyword evidence="2" id="KW-1185">Reference proteome</keyword>
<protein>
    <submittedName>
        <fullName evidence="1">Uncharacterized protein</fullName>
    </submittedName>
</protein>
<evidence type="ECO:0000313" key="2">
    <source>
        <dbReference type="Proteomes" id="UP001168990"/>
    </source>
</evidence>
<reference evidence="1" key="1">
    <citation type="journal article" date="2023" name="bioRxiv">
        <title>Scaffold-level genome assemblies of two parasitoid biocontrol wasps reveal the parthenogenesis mechanism and an associated novel virus.</title>
        <authorList>
            <person name="Inwood S."/>
            <person name="Skelly J."/>
            <person name="Guhlin J."/>
            <person name="Harrop T."/>
            <person name="Goldson S."/>
            <person name="Dearden P."/>
        </authorList>
    </citation>
    <scope>NUCLEOTIDE SEQUENCE</scope>
    <source>
        <strain evidence="1">Irish</strain>
        <tissue evidence="1">Whole body</tissue>
    </source>
</reference>
<comment type="caution">
    <text evidence="1">The sequence shown here is derived from an EMBL/GenBank/DDBJ whole genome shotgun (WGS) entry which is preliminary data.</text>
</comment>
<sequence length="192" mass="22553">MSEGSGRRNEEKMEDRRRGLRRQVWETWMKEWEWWDLRSDIYEKRDKDEISIAERMKKKKGSSWDIDLERKKCKFDTAPLRRPMPSGWDTSKDAAIAAGDVGLLLLLWAATVRLFEIIEMEWKVQSAKTLAHSLGRITSVNPQVKSTTSYGRTVFSSFLSSYVLCDCTEAWRSSDEDDGIHKAMEFTTMRRW</sequence>
<dbReference type="Proteomes" id="UP001168990">
    <property type="component" value="Unassembled WGS sequence"/>
</dbReference>
<reference evidence="1" key="2">
    <citation type="submission" date="2023-03" db="EMBL/GenBank/DDBJ databases">
        <authorList>
            <person name="Inwood S.N."/>
            <person name="Skelly J.G."/>
            <person name="Guhlin J."/>
            <person name="Harrop T.W.R."/>
            <person name="Goldson S.G."/>
            <person name="Dearden P.K."/>
        </authorList>
    </citation>
    <scope>NUCLEOTIDE SEQUENCE</scope>
    <source>
        <strain evidence="1">Irish</strain>
        <tissue evidence="1">Whole body</tissue>
    </source>
</reference>
<dbReference type="AlphaFoldDB" id="A0AA39FQ56"/>
<organism evidence="1 2">
    <name type="scientific">Microctonus aethiopoides</name>
    <dbReference type="NCBI Taxonomy" id="144406"/>
    <lineage>
        <taxon>Eukaryota</taxon>
        <taxon>Metazoa</taxon>
        <taxon>Ecdysozoa</taxon>
        <taxon>Arthropoda</taxon>
        <taxon>Hexapoda</taxon>
        <taxon>Insecta</taxon>
        <taxon>Pterygota</taxon>
        <taxon>Neoptera</taxon>
        <taxon>Endopterygota</taxon>
        <taxon>Hymenoptera</taxon>
        <taxon>Apocrita</taxon>
        <taxon>Ichneumonoidea</taxon>
        <taxon>Braconidae</taxon>
        <taxon>Euphorinae</taxon>
        <taxon>Microctonus</taxon>
    </lineage>
</organism>
<name>A0AA39FQ56_9HYME</name>
<accession>A0AA39FQ56</accession>
<gene>
    <name evidence="1" type="ORF">PV328_006929</name>
</gene>
<proteinExistence type="predicted"/>
<dbReference type="EMBL" id="JAQQBS010000002">
    <property type="protein sequence ID" value="KAK0173782.1"/>
    <property type="molecule type" value="Genomic_DNA"/>
</dbReference>